<comment type="similarity">
    <text evidence="2 5">Belongs to the sulfotransferase 1 family.</text>
</comment>
<dbReference type="Pfam" id="PF00685">
    <property type="entry name" value="Sulfotransfer_1"/>
    <property type="match status" value="1"/>
</dbReference>
<evidence type="ECO:0000256" key="3">
    <source>
        <dbReference type="ARBA" id="ARBA00022490"/>
    </source>
</evidence>
<reference evidence="8" key="1">
    <citation type="submission" date="2011-08" db="EMBL/GenBank/DDBJ databases">
        <title>The draft genome of Latimeria chalumnae.</title>
        <authorList>
            <person name="Di Palma F."/>
            <person name="Alfoldi J."/>
            <person name="Johnson J."/>
            <person name="Berlin A."/>
            <person name="Gnerre S."/>
            <person name="Jaffe D."/>
            <person name="MacCallum I."/>
            <person name="Young S."/>
            <person name="Walker B.J."/>
            <person name="Lander E."/>
            <person name="Lindblad-Toh K."/>
        </authorList>
    </citation>
    <scope>NUCLEOTIDE SEQUENCE [LARGE SCALE GENOMIC DNA]</scope>
    <source>
        <strain evidence="8">Wild caught</strain>
    </source>
</reference>
<reference evidence="7" key="3">
    <citation type="submission" date="2025-09" db="UniProtKB">
        <authorList>
            <consortium name="Ensembl"/>
        </authorList>
    </citation>
    <scope>IDENTIFICATION</scope>
</reference>
<dbReference type="AlphaFoldDB" id="H2ZXY7"/>
<dbReference type="GeneTree" id="ENSGT00940000157101"/>
<feature type="domain" description="Sulfotransferase" evidence="6">
    <location>
        <begin position="50"/>
        <end position="300"/>
    </location>
</feature>
<gene>
    <name evidence="7" type="primary">LOC102353175</name>
</gene>
<dbReference type="SUPFAM" id="SSF52540">
    <property type="entry name" value="P-loop containing nucleoside triphosphate hydrolases"/>
    <property type="match status" value="1"/>
</dbReference>
<evidence type="ECO:0000256" key="1">
    <source>
        <dbReference type="ARBA" id="ARBA00004496"/>
    </source>
</evidence>
<comment type="subcellular location">
    <subcellularLocation>
        <location evidence="1">Cytoplasm</location>
    </subcellularLocation>
</comment>
<dbReference type="eggNOG" id="KOG1584">
    <property type="taxonomic scope" value="Eukaryota"/>
</dbReference>
<keyword evidence="3" id="KW-0963">Cytoplasm</keyword>
<dbReference type="PANTHER" id="PTHR11783">
    <property type="entry name" value="SULFOTRANSFERASE SULT"/>
    <property type="match status" value="1"/>
</dbReference>
<dbReference type="Ensembl" id="ENSLACT00000002276.1">
    <property type="protein sequence ID" value="ENSLACP00000002258.1"/>
    <property type="gene ID" value="ENSLACG00000002016.1"/>
</dbReference>
<organism evidence="7 8">
    <name type="scientific">Latimeria chalumnae</name>
    <name type="common">Coelacanth</name>
    <dbReference type="NCBI Taxonomy" id="7897"/>
    <lineage>
        <taxon>Eukaryota</taxon>
        <taxon>Metazoa</taxon>
        <taxon>Chordata</taxon>
        <taxon>Craniata</taxon>
        <taxon>Vertebrata</taxon>
        <taxon>Euteleostomi</taxon>
        <taxon>Coelacanthiformes</taxon>
        <taxon>Coelacanthidae</taxon>
        <taxon>Latimeria</taxon>
    </lineage>
</organism>
<dbReference type="EMBL" id="AFYH01227832">
    <property type="status" value="NOT_ANNOTATED_CDS"/>
    <property type="molecule type" value="Genomic_DNA"/>
</dbReference>
<dbReference type="InterPro" id="IPR027417">
    <property type="entry name" value="P-loop_NTPase"/>
</dbReference>
<dbReference type="STRING" id="7897.ENSLACP00000002258"/>
<dbReference type="FunFam" id="3.40.50.300:FF:000433">
    <property type="entry name" value="Estrogen sulfotransferase"/>
    <property type="match status" value="1"/>
</dbReference>
<dbReference type="KEGG" id="lcm:102353175"/>
<proteinExistence type="inferred from homology"/>
<name>H2ZXY7_LATCH</name>
<dbReference type="OMA" id="HINIIDH"/>
<evidence type="ECO:0000256" key="5">
    <source>
        <dbReference type="RuleBase" id="RU361155"/>
    </source>
</evidence>
<keyword evidence="8" id="KW-1185">Reference proteome</keyword>
<dbReference type="InterPro" id="IPR000863">
    <property type="entry name" value="Sulfotransferase_dom"/>
</dbReference>
<keyword evidence="4 5" id="KW-0808">Transferase</keyword>
<evidence type="ECO:0000259" key="6">
    <source>
        <dbReference type="Pfam" id="PF00685"/>
    </source>
</evidence>
<dbReference type="GO" id="GO:0008146">
    <property type="term" value="F:sulfotransferase activity"/>
    <property type="evidence" value="ECO:0007669"/>
    <property type="project" value="InterPro"/>
</dbReference>
<protein>
    <recommendedName>
        <fullName evidence="5">Sulfotransferase</fullName>
        <ecNumber evidence="5">2.8.2.-</ecNumber>
    </recommendedName>
</protein>
<dbReference type="GO" id="GO:0005737">
    <property type="term" value="C:cytoplasm"/>
    <property type="evidence" value="ECO:0007669"/>
    <property type="project" value="UniProtKB-SubCell"/>
</dbReference>
<dbReference type="HOGENOM" id="CLU_027239_1_2_1"/>
<dbReference type="Proteomes" id="UP000008672">
    <property type="component" value="Unassembled WGS sequence"/>
</dbReference>
<dbReference type="OrthoDB" id="205623at2759"/>
<sequence length="308" mass="36318">MAEAVSWDETTNSARAVKQVVSPGQILEGVLLFQAVVENWENISNFQARPDDILIVTYPKAGTTWMQEIVDMILNDGDVEIRMRAPIHVRVPFLEWPPLMNEESGINMLSKMASPRVIKTHLSFHLMPKSFWEQNCKLIYVARNPKDSMVSYYHFDRMNLLKTAPESWEGYFQDFMQGNVTFGSWYDHVREFWEARKKHRMLYLFYEDMKEDPKREILKVMKFLEKELPDDVVDKIIHHTSFQMMKDNPMANYSSFPETIFKQSISSFMRKGVVGDWKKHFTVAQNEAFDEHYGAKMARTSLRFRMEI</sequence>
<dbReference type="GeneID" id="102353175"/>
<evidence type="ECO:0000256" key="2">
    <source>
        <dbReference type="ARBA" id="ARBA00005771"/>
    </source>
</evidence>
<evidence type="ECO:0000256" key="4">
    <source>
        <dbReference type="ARBA" id="ARBA00022679"/>
    </source>
</evidence>
<dbReference type="EC" id="2.8.2.-" evidence="5"/>
<accession>H2ZXY7</accession>
<evidence type="ECO:0000313" key="8">
    <source>
        <dbReference type="Proteomes" id="UP000008672"/>
    </source>
</evidence>
<evidence type="ECO:0000313" key="7">
    <source>
        <dbReference type="Ensembl" id="ENSLACP00000002258.1"/>
    </source>
</evidence>
<dbReference type="Gene3D" id="3.40.50.300">
    <property type="entry name" value="P-loop containing nucleotide triphosphate hydrolases"/>
    <property type="match status" value="1"/>
</dbReference>
<dbReference type="InParanoid" id="H2ZXY7"/>
<reference evidence="7" key="2">
    <citation type="submission" date="2025-08" db="UniProtKB">
        <authorList>
            <consortium name="Ensembl"/>
        </authorList>
    </citation>
    <scope>IDENTIFICATION</scope>
</reference>